<dbReference type="Proteomes" id="UP000078148">
    <property type="component" value="Plasmid unnamed1"/>
</dbReference>
<feature type="coiled-coil region" evidence="1">
    <location>
        <begin position="237"/>
        <end position="275"/>
    </location>
</feature>
<dbReference type="AlphaFoldDB" id="A0A1X9T428"/>
<proteinExistence type="predicted"/>
<gene>
    <name evidence="2" type="ORF">AR543_p0073</name>
</gene>
<geneLocation type="plasmid" evidence="2 3">
    <name>unnamed1</name>
</geneLocation>
<dbReference type="KEGG" id="pbv:AR543_p0073"/>
<evidence type="ECO:0000256" key="1">
    <source>
        <dbReference type="SAM" id="Coils"/>
    </source>
</evidence>
<dbReference type="RefSeq" id="WP_087071393.1">
    <property type="nucleotide sequence ID" value="NZ_CP021170.1"/>
</dbReference>
<dbReference type="EMBL" id="CP021170">
    <property type="protein sequence ID" value="ARR10681.1"/>
    <property type="molecule type" value="Genomic_DNA"/>
</dbReference>
<keyword evidence="1" id="KW-0175">Coiled coil</keyword>
<name>A0A1X9T428_9BACL</name>
<keyword evidence="2" id="KW-0614">Plasmid</keyword>
<protein>
    <submittedName>
        <fullName evidence="2">Uncharacterized protein</fullName>
    </submittedName>
</protein>
<evidence type="ECO:0000313" key="2">
    <source>
        <dbReference type="EMBL" id="ARR10681.1"/>
    </source>
</evidence>
<keyword evidence="3" id="KW-1185">Reference proteome</keyword>
<organism evidence="2 3">
    <name type="scientific">Paenibacillus bovis</name>
    <dbReference type="NCBI Taxonomy" id="1616788"/>
    <lineage>
        <taxon>Bacteria</taxon>
        <taxon>Bacillati</taxon>
        <taxon>Bacillota</taxon>
        <taxon>Bacilli</taxon>
        <taxon>Bacillales</taxon>
        <taxon>Paenibacillaceae</taxon>
        <taxon>Paenibacillus</taxon>
    </lineage>
</organism>
<sequence>MYKTLWTSVLHDDGDTYHLKLKWDGLRCSVWITEAGERKEEELGKRHADWLQVSVYDQLQQECGEWVARNVREDPERLWLETKEALQIPVPKKVVAKRSMMFYGIKYQIELSTDGFDLFLSCQAAGSEKPLSAKQITSVLQERLENVLFKHYGRETAAIVTKSALPLSSRICAELDLPLPVIGAQLMYAEQLQENGYVVVPAAYSSSFVDALVYQDQSYQLFHSGPYTYIAIHEKGLQQCRLELDKQRKQLNEQLKELQEQQRLLREQISDVMETQDAAQSAQFSRSK</sequence>
<reference evidence="2 3" key="1">
    <citation type="journal article" date="2016" name="Int. J. Syst. Evol. Microbiol.">
        <title>Paenibacillus damxungensis sp. nov., isolated from raw yak (Bos grunniens) milk.</title>
        <authorList>
            <person name="Wu Z."/>
            <person name="Gao C."/>
            <person name="Han J."/>
            <person name="Liu Z."/>
        </authorList>
    </citation>
    <scope>NUCLEOTIDE SEQUENCE [LARGE SCALE GENOMIC DNA]</scope>
    <source>
        <strain evidence="2 3">BD3526</strain>
        <plasmid evidence="2 3">unnamed1</plasmid>
    </source>
</reference>
<accession>A0A1X9T428</accession>
<evidence type="ECO:0000313" key="3">
    <source>
        <dbReference type="Proteomes" id="UP000078148"/>
    </source>
</evidence>